<evidence type="ECO:0000256" key="4">
    <source>
        <dbReference type="ARBA" id="ARBA00004286"/>
    </source>
</evidence>
<dbReference type="GO" id="GO:0005819">
    <property type="term" value="C:spindle"/>
    <property type="evidence" value="ECO:0007669"/>
    <property type="project" value="UniProtKB-SubCell"/>
</dbReference>
<keyword evidence="9" id="KW-0597">Phosphoprotein</keyword>
<comment type="catalytic activity">
    <reaction evidence="16">
        <text>L-threonyl-[protein] + ATP = O-phospho-L-threonyl-[protein] + ADP + H(+)</text>
        <dbReference type="Rhea" id="RHEA:46608"/>
        <dbReference type="Rhea" id="RHEA-COMP:11060"/>
        <dbReference type="Rhea" id="RHEA-COMP:11605"/>
        <dbReference type="ChEBI" id="CHEBI:15378"/>
        <dbReference type="ChEBI" id="CHEBI:30013"/>
        <dbReference type="ChEBI" id="CHEBI:30616"/>
        <dbReference type="ChEBI" id="CHEBI:61977"/>
        <dbReference type="ChEBI" id="CHEBI:456216"/>
        <dbReference type="EC" id="2.7.11.1"/>
    </reaction>
</comment>
<keyword evidence="10" id="KW-0808">Transferase</keyword>
<feature type="compositionally biased region" description="Basic residues" evidence="22">
    <location>
        <begin position="715"/>
        <end position="726"/>
    </location>
</feature>
<dbReference type="EMBL" id="JBHFQA010000017">
    <property type="protein sequence ID" value="KAL2084129.1"/>
    <property type="molecule type" value="Genomic_DNA"/>
</dbReference>
<evidence type="ECO:0000256" key="19">
    <source>
        <dbReference type="ARBA" id="ARBA00069281"/>
    </source>
</evidence>
<proteinExistence type="predicted"/>
<dbReference type="GO" id="GO:0051276">
    <property type="term" value="P:chromosome organization"/>
    <property type="evidence" value="ECO:0007669"/>
    <property type="project" value="UniProtKB-ARBA"/>
</dbReference>
<evidence type="ECO:0000256" key="16">
    <source>
        <dbReference type="ARBA" id="ARBA00047899"/>
    </source>
</evidence>
<evidence type="ECO:0000256" key="5">
    <source>
        <dbReference type="ARBA" id="ARBA00012513"/>
    </source>
</evidence>
<reference evidence="24 25" key="1">
    <citation type="submission" date="2024-09" db="EMBL/GenBank/DDBJ databases">
        <title>A chromosome-level genome assembly of Gray's grenadier anchovy, Coilia grayii.</title>
        <authorList>
            <person name="Fu Z."/>
        </authorList>
    </citation>
    <scope>NUCLEOTIDE SEQUENCE [LARGE SCALE GENOMIC DNA]</scope>
    <source>
        <strain evidence="24">G4</strain>
        <tissue evidence="24">Muscle</tissue>
    </source>
</reference>
<comment type="subcellular location">
    <subcellularLocation>
        <location evidence="4">Chromosome</location>
    </subcellularLocation>
    <subcellularLocation>
        <location evidence="3">Cytoplasm</location>
        <location evidence="3">Cytoskeleton</location>
        <location evidence="3">Spindle</location>
    </subcellularLocation>
    <subcellularLocation>
        <location evidence="2">Nucleus</location>
    </subcellularLocation>
</comment>
<evidence type="ECO:0000256" key="9">
    <source>
        <dbReference type="ARBA" id="ARBA00022553"/>
    </source>
</evidence>
<evidence type="ECO:0000256" key="20">
    <source>
        <dbReference type="ARBA" id="ARBA00081741"/>
    </source>
</evidence>
<keyword evidence="8" id="KW-0723">Serine/threonine-protein kinase</keyword>
<comment type="caution">
    <text evidence="24">The sequence shown here is derived from an EMBL/GenBank/DDBJ whole genome shotgun (WGS) entry which is preliminary data.</text>
</comment>
<keyword evidence="11 21" id="KW-0547">Nucleotide-binding</keyword>
<evidence type="ECO:0000313" key="25">
    <source>
        <dbReference type="Proteomes" id="UP001591681"/>
    </source>
</evidence>
<feature type="compositionally biased region" description="Basic and acidic residues" evidence="22">
    <location>
        <begin position="437"/>
        <end position="455"/>
    </location>
</feature>
<dbReference type="PROSITE" id="PS50011">
    <property type="entry name" value="PROTEIN_KINASE_DOM"/>
    <property type="match status" value="1"/>
</dbReference>
<dbReference type="PANTHER" id="PTHR24419:SF18">
    <property type="entry name" value="SERINE_THREONINE-PROTEIN KINASE HASPIN"/>
    <property type="match status" value="1"/>
</dbReference>
<feature type="region of interest" description="Disordered" evidence="22">
    <location>
        <begin position="45"/>
        <end position="116"/>
    </location>
</feature>
<gene>
    <name evidence="24" type="ORF">ACEWY4_019647</name>
</gene>
<keyword evidence="12" id="KW-0418">Kinase</keyword>
<evidence type="ECO:0000256" key="2">
    <source>
        <dbReference type="ARBA" id="ARBA00004123"/>
    </source>
</evidence>
<evidence type="ECO:0000256" key="13">
    <source>
        <dbReference type="ARBA" id="ARBA00022840"/>
    </source>
</evidence>
<feature type="binding site" evidence="21">
    <location>
        <position position="967"/>
    </location>
    <ligand>
        <name>ATP</name>
        <dbReference type="ChEBI" id="CHEBI:30616"/>
    </ligand>
</feature>
<dbReference type="InterPro" id="IPR024604">
    <property type="entry name" value="GSG2_C"/>
</dbReference>
<feature type="compositionally biased region" description="Polar residues" evidence="22">
    <location>
        <begin position="480"/>
        <end position="490"/>
    </location>
</feature>
<organism evidence="24 25">
    <name type="scientific">Coilia grayii</name>
    <name type="common">Gray's grenadier anchovy</name>
    <dbReference type="NCBI Taxonomy" id="363190"/>
    <lineage>
        <taxon>Eukaryota</taxon>
        <taxon>Metazoa</taxon>
        <taxon>Chordata</taxon>
        <taxon>Craniata</taxon>
        <taxon>Vertebrata</taxon>
        <taxon>Euteleostomi</taxon>
        <taxon>Actinopterygii</taxon>
        <taxon>Neopterygii</taxon>
        <taxon>Teleostei</taxon>
        <taxon>Clupei</taxon>
        <taxon>Clupeiformes</taxon>
        <taxon>Clupeoidei</taxon>
        <taxon>Engraulidae</taxon>
        <taxon>Coilinae</taxon>
        <taxon>Coilia</taxon>
    </lineage>
</organism>
<feature type="compositionally biased region" description="Polar residues" evidence="22">
    <location>
        <begin position="45"/>
        <end position="61"/>
    </location>
</feature>
<dbReference type="Pfam" id="PF12330">
    <property type="entry name" value="Haspin_kinase"/>
    <property type="match status" value="1"/>
</dbReference>
<evidence type="ECO:0000256" key="21">
    <source>
        <dbReference type="PROSITE-ProRule" id="PRU10141"/>
    </source>
</evidence>
<dbReference type="EC" id="2.7.11.1" evidence="5"/>
<feature type="compositionally biased region" description="Polar residues" evidence="22">
    <location>
        <begin position="381"/>
        <end position="390"/>
    </location>
</feature>
<dbReference type="FunFam" id="1.10.510.10:FF:000401">
    <property type="entry name" value="serine/threonine-protein kinase haspin"/>
    <property type="match status" value="1"/>
</dbReference>
<keyword evidence="7" id="KW-0963">Cytoplasm</keyword>
<feature type="domain" description="Protein kinase" evidence="23">
    <location>
        <begin position="939"/>
        <end position="1253"/>
    </location>
</feature>
<feature type="compositionally biased region" description="Polar residues" evidence="22">
    <location>
        <begin position="101"/>
        <end position="114"/>
    </location>
</feature>
<keyword evidence="15" id="KW-0539">Nucleus</keyword>
<feature type="compositionally biased region" description="Low complexity" evidence="22">
    <location>
        <begin position="366"/>
        <end position="380"/>
    </location>
</feature>
<evidence type="ECO:0000256" key="10">
    <source>
        <dbReference type="ARBA" id="ARBA00022679"/>
    </source>
</evidence>
<dbReference type="FunFam" id="3.30.200.20:FF:000409">
    <property type="entry name" value="serine/threonine-protein kinase haspin"/>
    <property type="match status" value="1"/>
</dbReference>
<dbReference type="AlphaFoldDB" id="A0ABD1JBI7"/>
<comment type="catalytic activity">
    <reaction evidence="17">
        <text>L-seryl-[protein] + ATP = O-phospho-L-seryl-[protein] + ADP + H(+)</text>
        <dbReference type="Rhea" id="RHEA:17989"/>
        <dbReference type="Rhea" id="RHEA-COMP:9863"/>
        <dbReference type="Rhea" id="RHEA-COMP:11604"/>
        <dbReference type="ChEBI" id="CHEBI:15378"/>
        <dbReference type="ChEBI" id="CHEBI:29999"/>
        <dbReference type="ChEBI" id="CHEBI:30616"/>
        <dbReference type="ChEBI" id="CHEBI:83421"/>
        <dbReference type="ChEBI" id="CHEBI:456216"/>
        <dbReference type="EC" id="2.7.11.1"/>
    </reaction>
</comment>
<protein>
    <recommendedName>
        <fullName evidence="19">Serine/threonine-protein kinase haspin</fullName>
        <ecNumber evidence="5">2.7.11.1</ecNumber>
    </recommendedName>
    <alternativeName>
        <fullName evidence="20">Germ cell-specific gene 2 protein</fullName>
    </alternativeName>
</protein>
<dbReference type="SMART" id="SM01331">
    <property type="entry name" value="DUF3635"/>
    <property type="match status" value="1"/>
</dbReference>
<dbReference type="Gene3D" id="3.30.200.20">
    <property type="entry name" value="Phosphorylase Kinase, domain 1"/>
    <property type="match status" value="1"/>
</dbReference>
<dbReference type="GO" id="GO:0004674">
    <property type="term" value="F:protein serine/threonine kinase activity"/>
    <property type="evidence" value="ECO:0007669"/>
    <property type="project" value="UniProtKB-KW"/>
</dbReference>
<feature type="compositionally biased region" description="Basic and acidic residues" evidence="22">
    <location>
        <begin position="771"/>
        <end position="787"/>
    </location>
</feature>
<name>A0ABD1JBI7_9TELE</name>
<dbReference type="GO" id="GO:0005694">
    <property type="term" value="C:chromosome"/>
    <property type="evidence" value="ECO:0007669"/>
    <property type="project" value="UniProtKB-SubCell"/>
</dbReference>
<dbReference type="GO" id="GO:1901991">
    <property type="term" value="P:negative regulation of mitotic cell cycle phase transition"/>
    <property type="evidence" value="ECO:0007669"/>
    <property type="project" value="UniProtKB-ARBA"/>
</dbReference>
<dbReference type="Gene3D" id="1.10.510.10">
    <property type="entry name" value="Transferase(Phosphotransferase) domain 1"/>
    <property type="match status" value="1"/>
</dbReference>
<feature type="region of interest" description="Disordered" evidence="22">
    <location>
        <begin position="240"/>
        <end position="455"/>
    </location>
</feature>
<dbReference type="PROSITE" id="PS00107">
    <property type="entry name" value="PROTEIN_KINASE_ATP"/>
    <property type="match status" value="1"/>
</dbReference>
<evidence type="ECO:0000256" key="14">
    <source>
        <dbReference type="ARBA" id="ARBA00023212"/>
    </source>
</evidence>
<dbReference type="GO" id="GO:0005524">
    <property type="term" value="F:ATP binding"/>
    <property type="evidence" value="ECO:0007669"/>
    <property type="project" value="UniProtKB-UniRule"/>
</dbReference>
<accession>A0ABD1JBI7</accession>
<comment type="function">
    <text evidence="18">Serine/threonine-protein kinase that phosphorylates histone H3 at 'Thr-3' (H3T3ph) during mitosis. May act through H3T3ph to both position and modulate activation of AURKB and other components of the chromosomal passenger complex (CPC) at centromeres to ensure proper chromatid cohesion, metaphase alignment and normal progression through the cell cycle.</text>
</comment>
<evidence type="ECO:0000256" key="11">
    <source>
        <dbReference type="ARBA" id="ARBA00022741"/>
    </source>
</evidence>
<evidence type="ECO:0000256" key="8">
    <source>
        <dbReference type="ARBA" id="ARBA00022527"/>
    </source>
</evidence>
<keyword evidence="13 21" id="KW-0067">ATP-binding</keyword>
<dbReference type="SUPFAM" id="SSF56112">
    <property type="entry name" value="Protein kinase-like (PK-like)"/>
    <property type="match status" value="1"/>
</dbReference>
<dbReference type="PANTHER" id="PTHR24419">
    <property type="entry name" value="INTERLEUKIN-1 RECEPTOR-ASSOCIATED KINASE"/>
    <property type="match status" value="1"/>
</dbReference>
<evidence type="ECO:0000256" key="1">
    <source>
        <dbReference type="ARBA" id="ARBA00001946"/>
    </source>
</evidence>
<evidence type="ECO:0000256" key="6">
    <source>
        <dbReference type="ARBA" id="ARBA00022454"/>
    </source>
</evidence>
<evidence type="ECO:0000259" key="23">
    <source>
        <dbReference type="PROSITE" id="PS50011"/>
    </source>
</evidence>
<dbReference type="SMART" id="SM00220">
    <property type="entry name" value="S_TKc"/>
    <property type="match status" value="1"/>
</dbReference>
<evidence type="ECO:0000256" key="7">
    <source>
        <dbReference type="ARBA" id="ARBA00022490"/>
    </source>
</evidence>
<evidence type="ECO:0000256" key="18">
    <source>
        <dbReference type="ARBA" id="ARBA00053811"/>
    </source>
</evidence>
<evidence type="ECO:0000256" key="3">
    <source>
        <dbReference type="ARBA" id="ARBA00004186"/>
    </source>
</evidence>
<feature type="compositionally biased region" description="Polar residues" evidence="22">
    <location>
        <begin position="413"/>
        <end position="435"/>
    </location>
</feature>
<evidence type="ECO:0000256" key="15">
    <source>
        <dbReference type="ARBA" id="ARBA00023242"/>
    </source>
</evidence>
<keyword evidence="14" id="KW-0206">Cytoskeleton</keyword>
<feature type="region of interest" description="Disordered" evidence="22">
    <location>
        <begin position="652"/>
        <end position="797"/>
    </location>
</feature>
<dbReference type="InterPro" id="IPR011009">
    <property type="entry name" value="Kinase-like_dom_sf"/>
</dbReference>
<dbReference type="Proteomes" id="UP001591681">
    <property type="component" value="Unassembled WGS sequence"/>
</dbReference>
<sequence>MMTSVTLGRNAGTVFMKTYSKKEGVRKVQPNGWLFPDLKKSVFSNSTLSDGSTTEMCQSPVQLKKGRRKKAAKPTSKAEKSSLNFKEGDSDEENVHPSVSAHKSTITRSDNSTHPVRGKFVTARRRPQPCRPRVPNPKPLVLCPSSTLNSSEDFVSTTHVLPRTVNLRQRQKRAHPQQALQKRRKRKKEEEEVVGLRSLNTSTEDLSLTGRAPIFSSTPSVLRHRPPRLCDTSVSAIFSTEDSASEAEPPRRGPFPPPKARPCRRLKKTPSPSQPHLEVTAETSGPLPPPKAKETPFSPSQPHLEVTAETSGPLPPPKAKETPSPSQPHLEVSAETSGLFAHPKARPCRRLEETASSSSRTCLEVSSDSTGAADGSSNGSVEKQPQGATRSRTHGPPAPAEQLEVEERLVQQSVPPTVTSPAGSPSPYKQPSLLQESPRRVEEMGNTKDPSQLEHHQVSLDLFMPVEEGDEAGDVHGSRDASQATGGFTSAKTSLDSLEVTTDADVAPHRRSELPSLCSAVSLAPAAITSLDDAGEMEMEMCREVGEEDDRATRHLVEELKAQCISRQPVVLLHPLHPSPALLQRVASPDPGCSASRRQAELETLSTGGGQGVQRLKARCISNQPVVLLEPLHMSPALHLSPALLRHGATCAAASPSAGGSPVPRPAEPLSASSDDNALPAVATLSSSSSSSSSSNSSAGGHVDPAPQQQESWAKRPKRCPKRKKGAPGTRSKIDSDGASSPKRSTLAAGRVEQQAGRVGTGRKACVSGVSDKRWTKTAQKKRDQGRKAAARSQNAHDSLDFGRAAVVTHAKGAATPALEKGLNISSLLACLSPDTSLSTLMWSRLKAALSLHKRRSAFITPHRLCLSALRTPSSRGIDVSQDICGSPALPLLPRLVLNSPSCSSFLGEENISDAEKVYQECQQDGPLTFGECIPPARMKCCRKIGEGTFGEVFSTTDAEGQPVALKIIPLEGTQKVNGEDQKSFGEILHEIIISKELSILDQKEENRTDGFIGLKNMHCVQGCYPKQLLSAWDKFDREQGSENDRPDFFGNEQFFLILEFEFGGSDLERMNGKLSSLAQAKSILQQVTAALAVAEQALCFEHRDLHWGNILVKTTNTKECGYTLKGESYTIETQGVQVNIIDYSLSRLEIDGLTVSCDISTDEELFMGQGDYQFDIYRKMREENENNWSEYHPHTNVLWLHYLTDKLLAMKYKGGARSAQARTIKSSLQSLHRDLLAFRSATEVLKQSVLFK</sequence>
<dbReference type="GO" id="GO:0035173">
    <property type="term" value="F:histone kinase activity"/>
    <property type="evidence" value="ECO:0007669"/>
    <property type="project" value="UniProtKB-ARBA"/>
</dbReference>
<dbReference type="InterPro" id="IPR017441">
    <property type="entry name" value="Protein_kinase_ATP_BS"/>
</dbReference>
<evidence type="ECO:0000313" key="24">
    <source>
        <dbReference type="EMBL" id="KAL2084129.1"/>
    </source>
</evidence>
<feature type="compositionally biased region" description="Low complexity" evidence="22">
    <location>
        <begin position="686"/>
        <end position="698"/>
    </location>
</feature>
<evidence type="ECO:0000256" key="17">
    <source>
        <dbReference type="ARBA" id="ARBA00048679"/>
    </source>
</evidence>
<feature type="region of interest" description="Disordered" evidence="22">
    <location>
        <begin position="168"/>
        <end position="196"/>
    </location>
</feature>
<feature type="compositionally biased region" description="Low complexity" evidence="22">
    <location>
        <begin position="652"/>
        <end position="662"/>
    </location>
</feature>
<evidence type="ECO:0000256" key="12">
    <source>
        <dbReference type="ARBA" id="ARBA00022777"/>
    </source>
</evidence>
<keyword evidence="6" id="KW-0158">Chromosome</keyword>
<dbReference type="InterPro" id="IPR000719">
    <property type="entry name" value="Prot_kinase_dom"/>
</dbReference>
<evidence type="ECO:0000256" key="22">
    <source>
        <dbReference type="SAM" id="MobiDB-lite"/>
    </source>
</evidence>
<keyword evidence="25" id="KW-1185">Reference proteome</keyword>
<feature type="region of interest" description="Disordered" evidence="22">
    <location>
        <begin position="470"/>
        <end position="490"/>
    </location>
</feature>
<feature type="compositionally biased region" description="Basic residues" evidence="22">
    <location>
        <begin position="169"/>
        <end position="187"/>
    </location>
</feature>
<comment type="cofactor">
    <cofactor evidence="1">
        <name>Mg(2+)</name>
        <dbReference type="ChEBI" id="CHEBI:18420"/>
    </cofactor>
</comment>
<dbReference type="GO" id="GO:0005634">
    <property type="term" value="C:nucleus"/>
    <property type="evidence" value="ECO:0007669"/>
    <property type="project" value="UniProtKB-SubCell"/>
</dbReference>